<evidence type="ECO:0000313" key="2">
    <source>
        <dbReference type="EMBL" id="AHI88535.1"/>
    </source>
</evidence>
<dbReference type="KEGG" id="ccs:CCNA_03932"/>
<feature type="transmembrane region" description="Helical" evidence="1">
    <location>
        <begin position="20"/>
        <end position="38"/>
    </location>
</feature>
<dbReference type="AlphaFoldDB" id="A0A0H3J1I9"/>
<dbReference type="RefSeq" id="WP_024265592.1">
    <property type="nucleotide sequence ID" value="NC_011916.1"/>
</dbReference>
<gene>
    <name evidence="2" type="primary">cdzD</name>
    <name evidence="2" type="ordered locus">CCNA_03932</name>
</gene>
<dbReference type="EMBL" id="CP001340">
    <property type="protein sequence ID" value="AHI88535.1"/>
    <property type="molecule type" value="Genomic_DNA"/>
</dbReference>
<keyword evidence="1" id="KW-0812">Transmembrane</keyword>
<dbReference type="HOGENOM" id="CLU_2521528_0_0_5"/>
<protein>
    <submittedName>
        <fullName evidence="2">Killing protein CdzD</fullName>
    </submittedName>
</protein>
<sequence>MKTLTLAEIDYVSGGSERGAMVSGAAVAGGVGGANYARAAIHGASWGARIGAVGGVAGIVAGALVGAAAGGILAYALYEAVDGS</sequence>
<keyword evidence="1" id="KW-1133">Transmembrane helix</keyword>
<proteinExistence type="predicted"/>
<name>A0A0H3J1I9_CAUVN</name>
<organism evidence="2 3">
    <name type="scientific">Caulobacter vibrioides (strain NA1000 / CB15N)</name>
    <name type="common">Caulobacter crescentus</name>
    <dbReference type="NCBI Taxonomy" id="565050"/>
    <lineage>
        <taxon>Bacteria</taxon>
        <taxon>Pseudomonadati</taxon>
        <taxon>Pseudomonadota</taxon>
        <taxon>Alphaproteobacteria</taxon>
        <taxon>Caulobacterales</taxon>
        <taxon>Caulobacteraceae</taxon>
        <taxon>Caulobacter</taxon>
    </lineage>
</organism>
<dbReference type="GeneID" id="18668826"/>
<dbReference type="Proteomes" id="UP000001364">
    <property type="component" value="Chromosome"/>
</dbReference>
<feature type="transmembrane region" description="Helical" evidence="1">
    <location>
        <begin position="50"/>
        <end position="78"/>
    </location>
</feature>
<evidence type="ECO:0000256" key="1">
    <source>
        <dbReference type="SAM" id="Phobius"/>
    </source>
</evidence>
<keyword evidence="3" id="KW-1185">Reference proteome</keyword>
<evidence type="ECO:0000313" key="3">
    <source>
        <dbReference type="Proteomes" id="UP000001364"/>
    </source>
</evidence>
<accession>A0A0H3J1I9</accession>
<reference evidence="2 3" key="1">
    <citation type="journal article" date="2010" name="J. Bacteriol.">
        <title>The genetic basis of laboratory adaptation in Caulobacter crescentus.</title>
        <authorList>
            <person name="Marks M.E."/>
            <person name="Castro-Rojas C.M."/>
            <person name="Teiling C."/>
            <person name="Du L."/>
            <person name="Kapatral V."/>
            <person name="Walunas T.L."/>
            <person name="Crosson S."/>
        </authorList>
    </citation>
    <scope>NUCLEOTIDE SEQUENCE [LARGE SCALE GENOMIC DNA]</scope>
    <source>
        <strain evidence="3">NA1000 / CB15N</strain>
    </source>
</reference>
<keyword evidence="1" id="KW-0472">Membrane</keyword>
<dbReference type="RefSeq" id="YP_009020504.1">
    <property type="nucleotide sequence ID" value="NC_011916.1"/>
</dbReference>